<evidence type="ECO:0000256" key="2">
    <source>
        <dbReference type="SAM" id="Phobius"/>
    </source>
</evidence>
<keyword evidence="2" id="KW-0812">Transmembrane</keyword>
<dbReference type="EMBL" id="WMIG01000012">
    <property type="protein sequence ID" value="MTH61034.1"/>
    <property type="molecule type" value="Genomic_DNA"/>
</dbReference>
<evidence type="ECO:0000256" key="1">
    <source>
        <dbReference type="SAM" id="MobiDB-lite"/>
    </source>
</evidence>
<proteinExistence type="predicted"/>
<dbReference type="OrthoDB" id="5644906at2"/>
<evidence type="ECO:0008006" key="5">
    <source>
        <dbReference type="Google" id="ProtNLM"/>
    </source>
</evidence>
<evidence type="ECO:0000313" key="4">
    <source>
        <dbReference type="Proteomes" id="UP000449846"/>
    </source>
</evidence>
<reference evidence="3 4" key="1">
    <citation type="submission" date="2019-11" db="EMBL/GenBank/DDBJ databases">
        <authorList>
            <person name="Dong K."/>
        </authorList>
    </citation>
    <scope>NUCLEOTIDE SEQUENCE [LARGE SCALE GENOMIC DNA]</scope>
    <source>
        <strain evidence="3 4">NBRC 112902</strain>
    </source>
</reference>
<keyword evidence="2" id="KW-1133">Transmembrane helix</keyword>
<organism evidence="3 4">
    <name type="scientific">Paracoccus litorisediminis</name>
    <dbReference type="NCBI Taxonomy" id="2006130"/>
    <lineage>
        <taxon>Bacteria</taxon>
        <taxon>Pseudomonadati</taxon>
        <taxon>Pseudomonadota</taxon>
        <taxon>Alphaproteobacteria</taxon>
        <taxon>Rhodobacterales</taxon>
        <taxon>Paracoccaceae</taxon>
        <taxon>Paracoccus</taxon>
    </lineage>
</organism>
<dbReference type="Gene3D" id="3.40.50.2300">
    <property type="match status" value="2"/>
</dbReference>
<dbReference type="PANTHER" id="PTHR35271:SF1">
    <property type="entry name" value="ABC TRANSPORTER, SUBSTRATE-BINDING LIPOPROTEIN"/>
    <property type="match status" value="1"/>
</dbReference>
<keyword evidence="4" id="KW-1185">Reference proteome</keyword>
<comment type="caution">
    <text evidence="3">The sequence shown here is derived from an EMBL/GenBank/DDBJ whole genome shotgun (WGS) entry which is preliminary data.</text>
</comment>
<dbReference type="InterPro" id="IPR007487">
    <property type="entry name" value="ABC_transpt-TYRBP-like"/>
</dbReference>
<sequence>MAGRAYAGGFPAIRAAGLGDDPAGAAGLADRGDGHPVRNRAVSAGHGAGHVAVGDRLHHPCRRGYLCLPLSKLIFPEAAQRSGPAGSGPDLRHAAPDHRQSGADRAADRGDLCQPALLARAGPAMRLRRGLRLTAMLAFTGLFFALVFIHKSQTARVLIIHSYDPDYKWVEMVNEGLARGFTGTQNVLFRNHYMDLKNHSDEDFTRKAATLARKAVDDWSPDVLILIDDPAQDLVGRNLEDGPDIVFAGVNGDPRSYYPQTAPVTGILERKPLDAIKETILTIAPNAPRVRFIGDTSSSITAEIPYYSSIDWSPIQWLDPVQVDTLDQWQAAVTQAGQDADLILVTNYRQIRDGKGGPFVRPANQVMHWTQANAAVPVLGIGASNSEDGAMLTVSVSPYEQGEVAAKLTRDILRGARPGDLPVITSKQFIVQICAPAMARWSLKLPALYEAMARATDNFFEKSC</sequence>
<protein>
    <recommendedName>
        <fullName evidence="5">ABC transporter substrate-binding protein</fullName>
    </recommendedName>
</protein>
<feature type="region of interest" description="Disordered" evidence="1">
    <location>
        <begin position="79"/>
        <end position="107"/>
    </location>
</feature>
<dbReference type="PANTHER" id="PTHR35271">
    <property type="entry name" value="ABC TRANSPORTER, SUBSTRATE-BINDING LIPOPROTEIN-RELATED"/>
    <property type="match status" value="1"/>
</dbReference>
<feature type="compositionally biased region" description="Basic and acidic residues" evidence="1">
    <location>
        <begin position="90"/>
        <end position="107"/>
    </location>
</feature>
<dbReference type="Pfam" id="PF04392">
    <property type="entry name" value="ABC_sub_bind"/>
    <property type="match status" value="1"/>
</dbReference>
<dbReference type="Proteomes" id="UP000449846">
    <property type="component" value="Unassembled WGS sequence"/>
</dbReference>
<accession>A0A844HRI0</accession>
<feature type="transmembrane region" description="Helical" evidence="2">
    <location>
        <begin position="130"/>
        <end position="149"/>
    </location>
</feature>
<name>A0A844HRI0_9RHOB</name>
<gene>
    <name evidence="3" type="ORF">GL300_17625</name>
</gene>
<evidence type="ECO:0000313" key="3">
    <source>
        <dbReference type="EMBL" id="MTH61034.1"/>
    </source>
</evidence>
<dbReference type="AlphaFoldDB" id="A0A844HRI0"/>
<keyword evidence="2" id="KW-0472">Membrane</keyword>